<evidence type="ECO:0000256" key="5">
    <source>
        <dbReference type="ARBA" id="ARBA00023110"/>
    </source>
</evidence>
<dbReference type="GO" id="GO:0005737">
    <property type="term" value="C:cytoplasm"/>
    <property type="evidence" value="ECO:0007669"/>
    <property type="project" value="UniProtKB-SubCell"/>
</dbReference>
<accession>A0A4Q0XW42</accession>
<dbReference type="InterPro" id="IPR001179">
    <property type="entry name" value="PPIase_FKBP_dom"/>
</dbReference>
<organism evidence="12 13">
    <name type="scientific">Candidatus Marinarcus aquaticus</name>
    <dbReference type="NCBI Taxonomy" id="2044504"/>
    <lineage>
        <taxon>Bacteria</taxon>
        <taxon>Pseudomonadati</taxon>
        <taxon>Campylobacterota</taxon>
        <taxon>Epsilonproteobacteria</taxon>
        <taxon>Campylobacterales</taxon>
        <taxon>Arcobacteraceae</taxon>
        <taxon>Candidatus Marinarcus</taxon>
    </lineage>
</organism>
<keyword evidence="13" id="KW-1185">Reference proteome</keyword>
<dbReference type="EC" id="5.2.1.8" evidence="10"/>
<comment type="catalytic activity">
    <reaction evidence="1 9 10">
        <text>[protein]-peptidylproline (omega=180) = [protein]-peptidylproline (omega=0)</text>
        <dbReference type="Rhea" id="RHEA:16237"/>
        <dbReference type="Rhea" id="RHEA-COMP:10747"/>
        <dbReference type="Rhea" id="RHEA-COMP:10748"/>
        <dbReference type="ChEBI" id="CHEBI:83833"/>
        <dbReference type="ChEBI" id="CHEBI:83834"/>
        <dbReference type="EC" id="5.2.1.8"/>
    </reaction>
</comment>
<dbReference type="Proteomes" id="UP000290657">
    <property type="component" value="Unassembled WGS sequence"/>
</dbReference>
<comment type="function">
    <text evidence="8">Also involved in hydrogenase metallocenter assembly, probably by participating in the nickel insertion step. This function in hydrogenase biosynthesis requires chaperone activity and the presence of the metal-binding domain, but not PPIase activity.</text>
</comment>
<evidence type="ECO:0000256" key="6">
    <source>
        <dbReference type="ARBA" id="ARBA00023186"/>
    </source>
</evidence>
<evidence type="ECO:0000256" key="7">
    <source>
        <dbReference type="ARBA" id="ARBA00023235"/>
    </source>
</evidence>
<evidence type="ECO:0000256" key="9">
    <source>
        <dbReference type="PROSITE-ProRule" id="PRU00277"/>
    </source>
</evidence>
<keyword evidence="6" id="KW-0143">Chaperone</keyword>
<evidence type="ECO:0000256" key="4">
    <source>
        <dbReference type="ARBA" id="ARBA00022490"/>
    </source>
</evidence>
<evidence type="ECO:0000256" key="10">
    <source>
        <dbReference type="RuleBase" id="RU003915"/>
    </source>
</evidence>
<keyword evidence="4" id="KW-0963">Cytoplasm</keyword>
<evidence type="ECO:0000259" key="11">
    <source>
        <dbReference type="PROSITE" id="PS50059"/>
    </source>
</evidence>
<dbReference type="SUPFAM" id="SSF54534">
    <property type="entry name" value="FKBP-like"/>
    <property type="match status" value="1"/>
</dbReference>
<comment type="subcellular location">
    <subcellularLocation>
        <location evidence="2">Cytoplasm</location>
    </subcellularLocation>
</comment>
<dbReference type="GO" id="GO:0042026">
    <property type="term" value="P:protein refolding"/>
    <property type="evidence" value="ECO:0007669"/>
    <property type="project" value="UniProtKB-ARBA"/>
</dbReference>
<dbReference type="RefSeq" id="WP_128995040.1">
    <property type="nucleotide sequence ID" value="NZ_PDKN01000001.1"/>
</dbReference>
<sequence length="139" mass="15585">MAIKENQLVSMYYELKVNGEKIDSNIDTAPIEFVYGTRQIISGLEDRIQNMNEGETKEINVPANEAYGDYDETLVQILPIEDFEGIDLEIGMVLEGEAEDAEPVRATVIDVTKEDVSVDYNHPLAGCDLLFKVTIDKIK</sequence>
<comment type="similarity">
    <text evidence="3 10">Belongs to the FKBP-type PPIase family.</text>
</comment>
<dbReference type="InterPro" id="IPR046357">
    <property type="entry name" value="PPIase_dom_sf"/>
</dbReference>
<evidence type="ECO:0000256" key="8">
    <source>
        <dbReference type="ARBA" id="ARBA00037071"/>
    </source>
</evidence>
<proteinExistence type="inferred from homology"/>
<dbReference type="EMBL" id="PDKN01000001">
    <property type="protein sequence ID" value="RXJ60904.1"/>
    <property type="molecule type" value="Genomic_DNA"/>
</dbReference>
<comment type="caution">
    <text evidence="12">The sequence shown here is derived from an EMBL/GenBank/DDBJ whole genome shotgun (WGS) entry which is preliminary data.</text>
</comment>
<dbReference type="GO" id="GO:0003755">
    <property type="term" value="F:peptidyl-prolyl cis-trans isomerase activity"/>
    <property type="evidence" value="ECO:0007669"/>
    <property type="project" value="UniProtKB-UniRule"/>
</dbReference>
<evidence type="ECO:0000256" key="1">
    <source>
        <dbReference type="ARBA" id="ARBA00000971"/>
    </source>
</evidence>
<evidence type="ECO:0000313" key="12">
    <source>
        <dbReference type="EMBL" id="RXJ60904.1"/>
    </source>
</evidence>
<dbReference type="Gene3D" id="3.10.50.40">
    <property type="match status" value="1"/>
</dbReference>
<keyword evidence="5 9" id="KW-0697">Rotamase</keyword>
<reference evidence="12 13" key="1">
    <citation type="submission" date="2017-10" db="EMBL/GenBank/DDBJ databases">
        <title>Genomics of the genus Arcobacter.</title>
        <authorList>
            <person name="Perez-Cataluna A."/>
            <person name="Figueras M.J."/>
        </authorList>
    </citation>
    <scope>NUCLEOTIDE SEQUENCE [LARGE SCALE GENOMIC DNA]</scope>
    <source>
        <strain evidence="12 13">CECT 8987</strain>
    </source>
</reference>
<evidence type="ECO:0000256" key="3">
    <source>
        <dbReference type="ARBA" id="ARBA00006577"/>
    </source>
</evidence>
<dbReference type="PANTHER" id="PTHR47861:SF3">
    <property type="entry name" value="FKBP-TYPE PEPTIDYL-PROLYL CIS-TRANS ISOMERASE SLYD"/>
    <property type="match status" value="1"/>
</dbReference>
<evidence type="ECO:0000256" key="2">
    <source>
        <dbReference type="ARBA" id="ARBA00004496"/>
    </source>
</evidence>
<evidence type="ECO:0000313" key="13">
    <source>
        <dbReference type="Proteomes" id="UP000290657"/>
    </source>
</evidence>
<dbReference type="Pfam" id="PF00254">
    <property type="entry name" value="FKBP_C"/>
    <property type="match status" value="1"/>
</dbReference>
<gene>
    <name evidence="12" type="ORF">CRV04_02510</name>
</gene>
<dbReference type="PANTHER" id="PTHR47861">
    <property type="entry name" value="FKBP-TYPE PEPTIDYL-PROLYL CIS-TRANS ISOMERASE SLYD"/>
    <property type="match status" value="1"/>
</dbReference>
<dbReference type="AlphaFoldDB" id="A0A4Q0XW42"/>
<dbReference type="OrthoDB" id="9808891at2"/>
<feature type="domain" description="PPIase FKBP-type" evidence="11">
    <location>
        <begin position="6"/>
        <end position="94"/>
    </location>
</feature>
<keyword evidence="7 9" id="KW-0413">Isomerase</keyword>
<dbReference type="PROSITE" id="PS50059">
    <property type="entry name" value="FKBP_PPIASE"/>
    <property type="match status" value="1"/>
</dbReference>
<name>A0A4Q0XW42_9BACT</name>
<protein>
    <recommendedName>
        <fullName evidence="10">Peptidyl-prolyl cis-trans isomerase</fullName>
        <ecNumber evidence="10">5.2.1.8</ecNumber>
    </recommendedName>
</protein>